<feature type="signal peptide" evidence="6">
    <location>
        <begin position="1"/>
        <end position="37"/>
    </location>
</feature>
<dbReference type="InterPro" id="IPR000866">
    <property type="entry name" value="AhpC/TSA"/>
</dbReference>
<dbReference type="CDD" id="cd02966">
    <property type="entry name" value="TlpA_like_family"/>
    <property type="match status" value="1"/>
</dbReference>
<dbReference type="InterPro" id="IPR050553">
    <property type="entry name" value="Thioredoxin_ResA/DsbE_sf"/>
</dbReference>
<evidence type="ECO:0000259" key="7">
    <source>
        <dbReference type="PROSITE" id="PS51352"/>
    </source>
</evidence>
<protein>
    <submittedName>
        <fullName evidence="8">TlpA family protein disulfide reductase</fullName>
    </submittedName>
</protein>
<dbReference type="SUPFAM" id="SSF52833">
    <property type="entry name" value="Thioredoxin-like"/>
    <property type="match status" value="1"/>
</dbReference>
<dbReference type="InterPro" id="IPR017937">
    <property type="entry name" value="Thioredoxin_CS"/>
</dbReference>
<reference evidence="9" key="1">
    <citation type="journal article" date="2019" name="Int. J. Syst. Evol. Microbiol.">
        <title>The Global Catalogue of Microorganisms (GCM) 10K type strain sequencing project: providing services to taxonomists for standard genome sequencing and annotation.</title>
        <authorList>
            <consortium name="The Broad Institute Genomics Platform"/>
            <consortium name="The Broad Institute Genome Sequencing Center for Infectious Disease"/>
            <person name="Wu L."/>
            <person name="Ma J."/>
        </authorList>
    </citation>
    <scope>NUCLEOTIDE SEQUENCE [LARGE SCALE GENOMIC DNA]</scope>
    <source>
        <strain evidence="9">CGMCC 1.13681</strain>
    </source>
</reference>
<dbReference type="InterPro" id="IPR013766">
    <property type="entry name" value="Thioredoxin_domain"/>
</dbReference>
<keyword evidence="2" id="KW-0201">Cytochrome c-type biogenesis</keyword>
<keyword evidence="4" id="KW-1015">Disulfide bond</keyword>
<comment type="subcellular location">
    <subcellularLocation>
        <location evidence="1">Cell envelope</location>
    </subcellularLocation>
</comment>
<evidence type="ECO:0000256" key="1">
    <source>
        <dbReference type="ARBA" id="ARBA00004196"/>
    </source>
</evidence>
<evidence type="ECO:0000256" key="4">
    <source>
        <dbReference type="ARBA" id="ARBA00023157"/>
    </source>
</evidence>
<comment type="caution">
    <text evidence="8">The sequence shown here is derived from an EMBL/GenBank/DDBJ whole genome shotgun (WGS) entry which is preliminary data.</text>
</comment>
<dbReference type="Pfam" id="PF00578">
    <property type="entry name" value="AhpC-TSA"/>
    <property type="match status" value="1"/>
</dbReference>
<keyword evidence="9" id="KW-1185">Reference proteome</keyword>
<evidence type="ECO:0000313" key="9">
    <source>
        <dbReference type="Proteomes" id="UP001596413"/>
    </source>
</evidence>
<accession>A0ABW2GLC9</accession>
<keyword evidence="3" id="KW-0735">Signal-anchor</keyword>
<proteinExistence type="predicted"/>
<organism evidence="8 9">
    <name type="scientific">Streptomyces polyrhachis</name>
    <dbReference type="NCBI Taxonomy" id="1282885"/>
    <lineage>
        <taxon>Bacteria</taxon>
        <taxon>Bacillati</taxon>
        <taxon>Actinomycetota</taxon>
        <taxon>Actinomycetes</taxon>
        <taxon>Kitasatosporales</taxon>
        <taxon>Streptomycetaceae</taxon>
        <taxon>Streptomyces</taxon>
    </lineage>
</organism>
<dbReference type="PANTHER" id="PTHR42852:SF6">
    <property type="entry name" value="THIOL:DISULFIDE INTERCHANGE PROTEIN DSBE"/>
    <property type="match status" value="1"/>
</dbReference>
<evidence type="ECO:0000256" key="6">
    <source>
        <dbReference type="SAM" id="SignalP"/>
    </source>
</evidence>
<dbReference type="InterPro" id="IPR036249">
    <property type="entry name" value="Thioredoxin-like_sf"/>
</dbReference>
<keyword evidence="6" id="KW-0732">Signal</keyword>
<dbReference type="Gene3D" id="3.40.30.10">
    <property type="entry name" value="Glutaredoxin"/>
    <property type="match status" value="1"/>
</dbReference>
<feature type="chain" id="PRO_5047029595" evidence="6">
    <location>
        <begin position="38"/>
        <end position="210"/>
    </location>
</feature>
<keyword evidence="3" id="KW-0812">Transmembrane</keyword>
<name>A0ABW2GLC9_9ACTN</name>
<keyword evidence="5" id="KW-0676">Redox-active center</keyword>
<evidence type="ECO:0000313" key="8">
    <source>
        <dbReference type="EMBL" id="MFC7220320.1"/>
    </source>
</evidence>
<dbReference type="PANTHER" id="PTHR42852">
    <property type="entry name" value="THIOL:DISULFIDE INTERCHANGE PROTEIN DSBE"/>
    <property type="match status" value="1"/>
</dbReference>
<gene>
    <name evidence="8" type="ORF">ACFQLX_19440</name>
</gene>
<evidence type="ECO:0000256" key="3">
    <source>
        <dbReference type="ARBA" id="ARBA00022968"/>
    </source>
</evidence>
<evidence type="ECO:0000256" key="2">
    <source>
        <dbReference type="ARBA" id="ARBA00022748"/>
    </source>
</evidence>
<sequence>MIFARRALPQALRAGAAPCRVAALLAVAGVLALSACSADGGGKSSGGNDTKFVAGTGEITSVKAVDRVAAPAISGKTTHGEELSLADYKGKVVVLNVWGSWCAPCRKEAPHLKEVADATKGEGVQFVGINTRDLDAANAQAFDRTYGIDYPSLFDPSGKLILEFPANSLPPQSIPSTLIIDREGRIAVRAIKSLNALELRKALDPIIAEK</sequence>
<dbReference type="EMBL" id="JBHSZO010000032">
    <property type="protein sequence ID" value="MFC7220320.1"/>
    <property type="molecule type" value="Genomic_DNA"/>
</dbReference>
<dbReference type="RefSeq" id="WP_386416913.1">
    <property type="nucleotide sequence ID" value="NZ_JBHSZO010000032.1"/>
</dbReference>
<dbReference type="PROSITE" id="PS00194">
    <property type="entry name" value="THIOREDOXIN_1"/>
    <property type="match status" value="1"/>
</dbReference>
<dbReference type="PROSITE" id="PS51352">
    <property type="entry name" value="THIOREDOXIN_2"/>
    <property type="match status" value="1"/>
</dbReference>
<feature type="domain" description="Thioredoxin" evidence="7">
    <location>
        <begin position="64"/>
        <end position="208"/>
    </location>
</feature>
<dbReference type="Proteomes" id="UP001596413">
    <property type="component" value="Unassembled WGS sequence"/>
</dbReference>
<evidence type="ECO:0000256" key="5">
    <source>
        <dbReference type="ARBA" id="ARBA00023284"/>
    </source>
</evidence>